<dbReference type="InterPro" id="IPR016024">
    <property type="entry name" value="ARM-type_fold"/>
</dbReference>
<feature type="repeat" description="HEAT" evidence="3">
    <location>
        <begin position="1502"/>
        <end position="1538"/>
    </location>
</feature>
<dbReference type="GO" id="GO:0006417">
    <property type="term" value="P:regulation of translation"/>
    <property type="evidence" value="ECO:0007669"/>
    <property type="project" value="TreeGrafter"/>
</dbReference>
<dbReference type="Pfam" id="PF24993">
    <property type="entry name" value="GNC1_N"/>
    <property type="match status" value="1"/>
</dbReference>
<dbReference type="OrthoDB" id="5148094at2759"/>
<dbReference type="InterPro" id="IPR056810">
    <property type="entry name" value="GNC1-like_N"/>
</dbReference>
<dbReference type="Gene3D" id="1.25.10.10">
    <property type="entry name" value="Leucine-rich Repeat Variant"/>
    <property type="match status" value="3"/>
</dbReference>
<dbReference type="PROSITE" id="PS50077">
    <property type="entry name" value="HEAT_REPEAT"/>
    <property type="match status" value="4"/>
</dbReference>
<dbReference type="EMBL" id="JAFCMP010000235">
    <property type="protein sequence ID" value="KAG5182622.1"/>
    <property type="molecule type" value="Genomic_DNA"/>
</dbReference>
<evidence type="ECO:0000256" key="3">
    <source>
        <dbReference type="PROSITE-ProRule" id="PRU00103"/>
    </source>
</evidence>
<sequence length="2559" mass="265381">MTADMSSGIHLLDGLLADLQDAVVVGPFTSLMDILKRLELLLSGDAGAAADLELQPDFMINEQQAELLSTLLAAATLHPFEAHGDSHAAVLRVVQAAAASTHCPTFRASCAKMLQAESKRCMDGRTCVRIMAFALAYCAPVMKAMESWAAPDWLLATAAAQAACLDALAAGGDRSKQMLKKGTQLLVAVIRHRPADLGPYYIDAFGKQGGQAYGLVALGVAAEACATLCTGVFSGESGVKRTALQVYVRDVVGGKGAPAPHVSGAWRPFLRRCDREDFATELAPHLERLMRKNPDSVLPAVAVLLSALDLDLSAHAETLFLPSLLRQLRSAKEDIRDQAVFAMEHLAASCKDPKVLGNVAMELISVLSGKAGVLAQWYQRHCIVVALRSVAAAARALAAQVPNAVAIATALAPLAEKEAHEEARALAYLALAEWTALCVGSDAEVPAEPLKVMTAALKGTKPAAPAIVGAARLVELTPAAAAPVASAMVAALSRRVEDAKARPGAGCQLEPCSSLQLLAQLAATGACADAAAATPWATMKDAASFIYPTLEFEAADPGALAAVCASIAAATRVEAAKGVAGVNGGTPSEAVANAVARCLVHSADTVRRAAMAATAAIVEASPSKGRVALLKALKQVVDELAAAEAAAAAAAIKARAAADEDDAALKKRRATVPSAGRLQAALAAAAGQVSDREHLTQSKDKAAPIAADACAAAAAPLLLLSHHPMVAHSLKGAPAVWRHAVAATGATVETLLVASAAAAVAAAAIADTEATRLAGQWALSTLSLRCGTAGVELVQSQVLPVLLNSLRTSGSGLQSTSTEDLAIARAPAGVLYGTVQAAAGDKEKAKGAGGKATASKNAARRGKDAEEGANGARGGALSPEEQQLLAQEEIIRARVRGMQAQAEASLAALTAAFRGCGRQLGAHALLETPALLRTAGVLASPLLGAEGRRCLYAVAKCLDESVQPLASDVTDATVVLQVMGETAAAASSAMESLLSGLADVLFDRGSAAAVAEGASADLALSAPALALLLPLMGAVLEDPARPADAQTALRVIGAHADVSVWGEEQVEDPLWRACVPDMLHLALMALARYRRLEEPSAADVLAAICVGVDLPLKPETEWPLLLGEEGLLNEEAHIRAASLRAVRMMCMASEDPRELLVRYTVPEAAQDLPQLEPRSASAKAIAAALAAHPQVQNELVSSLLGIYEQHCPPKQEQQGTIGKGSKKQPRFAAAAAEEAEAAALAAVDKGWPSRRGVALALEACASAHSLRGDLGDLFAFLVKDGLADSDELVRAAMLQAGTALINGYGQDGSYLAPCEAAVAAPPLAGEDVRRADWRRQGVVVFLGAAAGHIDPSDPKVVAVAKSLSQALSTPSEAVQMAISDCLAPLCKVRCHCAIARHCNNTDNGMQAAGMPSRPVAILISVWCVGGGGTYGERRGAAMGVAAVVKGLGIGALKREGIMARLEEACSTSSAAGAYQAKEGALFAFECLCMRLGLLFEPYVIVLLPLLLRCFSDTSDKVRDAAQDCARSIMSKLSAHGVKLVLPAILQSLSDPAWRTKQAAIQLLGSMAYCAPKQLSSCLPMIVPRLTEAFADTHPRVREAGKLALEDVGSVIRNPEVASLSSVLMAALCDAKHTKSALEALLACEFMHSIDAPSLALVMPVLVRGLRDRSAEAKRRAALIIGSMSTMAADPKDLVPYLDGIMPGLKATVKDPIPDVRATCAKALGALASGMGEAKLGDLVPWLQDALKGDSSAPERSGAAQALAEVLVALGFERAAGVLMEMLPLSRHPKAHVREGVTWLLCFMPAAMGKGFTPLINRSLPVVIAGLSDEADGVREVAMRAGQVLVKRHGRLHADLLLPSLENGLTDEDWRIRQSSVALLGDLLFLIGDTKEAAAEDGDDIGGSHRASQAIEGALGVGRRNGVLAALYLARSDSSSVVRQKALQVWKTIVPQTPRALREIMPLLISRVVDGLARCARAVRTGIPDDAQRGRLQGCGGSGAIFDQVLSLRSRELLAYLVPRLMARPITAPHSRALRAITQVPIAALHLYLGQIIPVLVAEMADAEARAEKAKAGVSAEEAAYEPDVVAFDELQKVGMNTLCAELTSQLANDSPSRRKWAAHLIELHSKGSIHDFIEQVPMLLRGLLMRLVDTDQSVLVASSKAMLALNARVGPEALVPHLTFACGIISSSISDARHRKGGAGMSFELPGLNIPKGLEPWLPMYQQGLMYGSPEVREAAASGIGQLVEVTAPKYLQPFLIKITGPLIRIVGDRFPSAVKAAILHTLGLLLDKGGPSLKPFVPQLQTTFVKSLSDPGASVRQRGLSALGQLVVLTTRVDPLIAELSQGAASAETPAPVREAMLQALEDVLSKAGARATPAALSQAVTLLAPLLGSPSSVIRGAAGAATGAKSAEAKDENGIALKTAAASSKALGLLTLAVLQEQGEAAAASVFAKSAPALATALDVGSGDGRLSAALALKTVAKAAPALTRPCLSSLAPALVKALKDTTPSVKVAVERAMVHGKPATLAGYLASGDSPDTVRFVRDYARRVLAKLAAESGDEA</sequence>
<keyword evidence="7" id="KW-1185">Reference proteome</keyword>
<dbReference type="Pfam" id="PF25801">
    <property type="entry name" value="HEAT_GCN1_C_2"/>
    <property type="match status" value="1"/>
</dbReference>
<protein>
    <submittedName>
        <fullName evidence="6">Armadillo-type protein</fullName>
    </submittedName>
</protein>
<dbReference type="SUPFAM" id="SSF48371">
    <property type="entry name" value="ARM repeat"/>
    <property type="match status" value="3"/>
</dbReference>
<evidence type="ECO:0000313" key="7">
    <source>
        <dbReference type="Proteomes" id="UP000664859"/>
    </source>
</evidence>
<proteinExistence type="inferred from homology"/>
<feature type="domain" description="TOG" evidence="5">
    <location>
        <begin position="1410"/>
        <end position="1639"/>
    </location>
</feature>
<feature type="repeat" description="HEAT" evidence="3">
    <location>
        <begin position="1856"/>
        <end position="1893"/>
    </location>
</feature>
<keyword evidence="2" id="KW-0677">Repeat</keyword>
<dbReference type="Proteomes" id="UP000664859">
    <property type="component" value="Unassembled WGS sequence"/>
</dbReference>
<dbReference type="Pfam" id="PF02985">
    <property type="entry name" value="HEAT"/>
    <property type="match status" value="1"/>
</dbReference>
<dbReference type="Pfam" id="PF24987">
    <property type="entry name" value="HEAT_EF3_N"/>
    <property type="match status" value="1"/>
</dbReference>
<evidence type="ECO:0000259" key="5">
    <source>
        <dbReference type="SMART" id="SM01349"/>
    </source>
</evidence>
<dbReference type="InterPro" id="IPR057546">
    <property type="entry name" value="HEAT_GCN1"/>
</dbReference>
<feature type="repeat" description="HEAT" evidence="3">
    <location>
        <begin position="1700"/>
        <end position="1738"/>
    </location>
</feature>
<name>A0A836CEB7_9STRA</name>
<comment type="similarity">
    <text evidence="1">Belongs to the GCN1 family.</text>
</comment>
<dbReference type="SMART" id="SM01349">
    <property type="entry name" value="TOG"/>
    <property type="match status" value="2"/>
</dbReference>
<gene>
    <name evidence="6" type="ORF">JKP88DRAFT_318639</name>
</gene>
<evidence type="ECO:0000256" key="4">
    <source>
        <dbReference type="SAM" id="MobiDB-lite"/>
    </source>
</evidence>
<dbReference type="GO" id="GO:0019887">
    <property type="term" value="F:protein kinase regulator activity"/>
    <property type="evidence" value="ECO:0007669"/>
    <property type="project" value="TreeGrafter"/>
</dbReference>
<dbReference type="InterPro" id="IPR011989">
    <property type="entry name" value="ARM-like"/>
</dbReference>
<dbReference type="GO" id="GO:0005829">
    <property type="term" value="C:cytosol"/>
    <property type="evidence" value="ECO:0007669"/>
    <property type="project" value="TreeGrafter"/>
</dbReference>
<evidence type="ECO:0000313" key="6">
    <source>
        <dbReference type="EMBL" id="KAG5182622.1"/>
    </source>
</evidence>
<evidence type="ECO:0000256" key="1">
    <source>
        <dbReference type="ARBA" id="ARBA00007366"/>
    </source>
</evidence>
<feature type="region of interest" description="Disordered" evidence="4">
    <location>
        <begin position="843"/>
        <end position="880"/>
    </location>
</feature>
<dbReference type="Pfam" id="PF25786">
    <property type="entry name" value="HEAT_GCN1_C"/>
    <property type="match status" value="1"/>
</dbReference>
<dbReference type="PANTHER" id="PTHR23346:SF7">
    <property type="entry name" value="STALLED RIBOSOME SENSOR GCN1"/>
    <property type="match status" value="1"/>
</dbReference>
<comment type="caution">
    <text evidence="6">The sequence shown here is derived from an EMBL/GenBank/DDBJ whole genome shotgun (WGS) entry which is preliminary data.</text>
</comment>
<dbReference type="PANTHER" id="PTHR23346">
    <property type="entry name" value="TRANSLATIONAL ACTIVATOR GCN1-RELATED"/>
    <property type="match status" value="1"/>
</dbReference>
<evidence type="ECO:0000256" key="2">
    <source>
        <dbReference type="ARBA" id="ARBA00022737"/>
    </source>
</evidence>
<organism evidence="6 7">
    <name type="scientific">Tribonema minus</name>
    <dbReference type="NCBI Taxonomy" id="303371"/>
    <lineage>
        <taxon>Eukaryota</taxon>
        <taxon>Sar</taxon>
        <taxon>Stramenopiles</taxon>
        <taxon>Ochrophyta</taxon>
        <taxon>PX clade</taxon>
        <taxon>Xanthophyceae</taxon>
        <taxon>Tribonematales</taxon>
        <taxon>Tribonemataceae</taxon>
        <taxon>Tribonema</taxon>
    </lineage>
</organism>
<dbReference type="InterPro" id="IPR034085">
    <property type="entry name" value="TOG"/>
</dbReference>
<dbReference type="Pfam" id="PF23271">
    <property type="entry name" value="HEAT_GCN1"/>
    <property type="match status" value="1"/>
</dbReference>
<feature type="repeat" description="HEAT" evidence="3">
    <location>
        <begin position="1581"/>
        <end position="1619"/>
    </location>
</feature>
<dbReference type="InterPro" id="IPR021133">
    <property type="entry name" value="HEAT_type_2"/>
</dbReference>
<dbReference type="Pfam" id="PF24984">
    <property type="entry name" value="HEAT_EF3_GNC1"/>
    <property type="match status" value="1"/>
</dbReference>
<dbReference type="InterPro" id="IPR000357">
    <property type="entry name" value="HEAT"/>
</dbReference>
<accession>A0A836CEB7</accession>
<dbReference type="GO" id="GO:0034198">
    <property type="term" value="P:cellular response to amino acid starvation"/>
    <property type="evidence" value="ECO:0007669"/>
    <property type="project" value="TreeGrafter"/>
</dbReference>
<feature type="domain" description="TOG" evidence="5">
    <location>
        <begin position="2201"/>
        <end position="2428"/>
    </location>
</feature>
<reference evidence="6" key="1">
    <citation type="submission" date="2021-02" db="EMBL/GenBank/DDBJ databases">
        <title>First Annotated Genome of the Yellow-green Alga Tribonema minus.</title>
        <authorList>
            <person name="Mahan K.M."/>
        </authorList>
    </citation>
    <scope>NUCLEOTIDE SEQUENCE</scope>
    <source>
        <strain evidence="6">UTEX B ZZ1240</strain>
    </source>
</reference>